<dbReference type="Pfam" id="PF02845">
    <property type="entry name" value="CUE"/>
    <property type="match status" value="1"/>
</dbReference>
<gene>
    <name evidence="3" type="ORF">HHK36_002737</name>
</gene>
<reference evidence="3 4" key="1">
    <citation type="submission" date="2020-04" db="EMBL/GenBank/DDBJ databases">
        <title>Plant Genome Project.</title>
        <authorList>
            <person name="Zhang R.-G."/>
        </authorList>
    </citation>
    <scope>NUCLEOTIDE SEQUENCE [LARGE SCALE GENOMIC DNA]</scope>
    <source>
        <strain evidence="3">YNK0</strain>
        <tissue evidence="3">Leaf</tissue>
    </source>
</reference>
<dbReference type="InterPro" id="IPR041800">
    <property type="entry name" value="ASCC2_CUE"/>
</dbReference>
<feature type="region of interest" description="Disordered" evidence="1">
    <location>
        <begin position="765"/>
        <end position="852"/>
    </location>
</feature>
<dbReference type="PROSITE" id="PS51140">
    <property type="entry name" value="CUE"/>
    <property type="match status" value="1"/>
</dbReference>
<dbReference type="Gene3D" id="1.10.8.10">
    <property type="entry name" value="DNA helicase RuvA subunit, C-terminal domain"/>
    <property type="match status" value="1"/>
</dbReference>
<feature type="region of interest" description="Disordered" evidence="1">
    <location>
        <begin position="597"/>
        <end position="636"/>
    </location>
</feature>
<dbReference type="SUPFAM" id="SSF46934">
    <property type="entry name" value="UBA-like"/>
    <property type="match status" value="1"/>
</dbReference>
<feature type="region of interest" description="Disordered" evidence="1">
    <location>
        <begin position="670"/>
        <end position="706"/>
    </location>
</feature>
<feature type="region of interest" description="Disordered" evidence="1">
    <location>
        <begin position="560"/>
        <end position="579"/>
    </location>
</feature>
<feature type="domain" description="CUE" evidence="2">
    <location>
        <begin position="504"/>
        <end position="547"/>
    </location>
</feature>
<dbReference type="AlphaFoldDB" id="A0A834ZMK8"/>
<accession>A0A834ZMK8</accession>
<dbReference type="PANTHER" id="PTHR21494:SF0">
    <property type="entry name" value="ACTIVATING SIGNAL COINTEGRATOR 1 COMPLEX SUBUNIT 2"/>
    <property type="match status" value="1"/>
</dbReference>
<dbReference type="Proteomes" id="UP000655225">
    <property type="component" value="Unassembled WGS sequence"/>
</dbReference>
<dbReference type="CDD" id="cd14364">
    <property type="entry name" value="CUE_ASCC2"/>
    <property type="match status" value="1"/>
</dbReference>
<name>A0A834ZMK8_TETSI</name>
<dbReference type="InterPro" id="IPR003892">
    <property type="entry name" value="CUE"/>
</dbReference>
<protein>
    <recommendedName>
        <fullName evidence="2">CUE domain-containing protein</fullName>
    </recommendedName>
</protein>
<feature type="compositionally biased region" description="Polar residues" evidence="1">
    <location>
        <begin position="26"/>
        <end position="46"/>
    </location>
</feature>
<organism evidence="3 4">
    <name type="scientific">Tetracentron sinense</name>
    <name type="common">Spur-leaf</name>
    <dbReference type="NCBI Taxonomy" id="13715"/>
    <lineage>
        <taxon>Eukaryota</taxon>
        <taxon>Viridiplantae</taxon>
        <taxon>Streptophyta</taxon>
        <taxon>Embryophyta</taxon>
        <taxon>Tracheophyta</taxon>
        <taxon>Spermatophyta</taxon>
        <taxon>Magnoliopsida</taxon>
        <taxon>Trochodendrales</taxon>
        <taxon>Trochodendraceae</taxon>
        <taxon>Tetracentron</taxon>
    </lineage>
</organism>
<dbReference type="SMART" id="SM00546">
    <property type="entry name" value="CUE"/>
    <property type="match status" value="1"/>
</dbReference>
<proteinExistence type="predicted"/>
<comment type="caution">
    <text evidence="3">The sequence shown here is derived from an EMBL/GenBank/DDBJ whole genome shotgun (WGS) entry which is preliminary data.</text>
</comment>
<evidence type="ECO:0000313" key="3">
    <source>
        <dbReference type="EMBL" id="KAF8410214.1"/>
    </source>
</evidence>
<evidence type="ECO:0000256" key="1">
    <source>
        <dbReference type="SAM" id="MobiDB-lite"/>
    </source>
</evidence>
<dbReference type="InterPro" id="IPR052586">
    <property type="entry name" value="ASCC2"/>
</dbReference>
<dbReference type="GO" id="GO:0043130">
    <property type="term" value="F:ubiquitin binding"/>
    <property type="evidence" value="ECO:0007669"/>
    <property type="project" value="InterPro"/>
</dbReference>
<feature type="compositionally biased region" description="Low complexity" evidence="1">
    <location>
        <begin position="50"/>
        <end position="64"/>
    </location>
</feature>
<keyword evidence="4" id="KW-1185">Reference proteome</keyword>
<dbReference type="EMBL" id="JABCRI010000002">
    <property type="protein sequence ID" value="KAF8410214.1"/>
    <property type="molecule type" value="Genomic_DNA"/>
</dbReference>
<feature type="region of interest" description="Disordered" evidence="1">
    <location>
        <begin position="1"/>
        <end position="80"/>
    </location>
</feature>
<feature type="compositionally biased region" description="Basic and acidic residues" evidence="1">
    <location>
        <begin position="65"/>
        <end position="74"/>
    </location>
</feature>
<evidence type="ECO:0000259" key="2">
    <source>
        <dbReference type="PROSITE" id="PS51140"/>
    </source>
</evidence>
<dbReference type="PANTHER" id="PTHR21494">
    <property type="entry name" value="ACTIVATING SIGNAL COINTEGRATOR 1 COMPLEX SUBUNIT 2 ASC-1 COMPLEX SUBUNIT P100"/>
    <property type="match status" value="1"/>
</dbReference>
<evidence type="ECO:0000313" key="4">
    <source>
        <dbReference type="Proteomes" id="UP000655225"/>
    </source>
</evidence>
<dbReference type="InterPro" id="IPR009060">
    <property type="entry name" value="UBA-like_sf"/>
</dbReference>
<feature type="compositionally biased region" description="Polar residues" evidence="1">
    <location>
        <begin position="693"/>
        <end position="702"/>
    </location>
</feature>
<sequence>MSARSAQNKHDGNKGFIKTQKKFVPKSNNSTVRESHNNPSLTTSLRQSDDVATSSSTATSNTRVRSGEKGDWDSSRNQGGNFVNYLPQDEAVAAGLGVEDGGLDPIESQRVADLLNKELCRLLKLNPRDFWREVASDLSLHNFLDGFLQYRSRWYDFPHHGAKGTVAGVIVGEFELSRRVFMALYRISSNRDPGAPASNSLSPKEHEALLQEKKLLDLPKLFDICAIYGHENQELTRSLVMNAMKAQPMFHEKLTAVMSHFLSIVHTMHQRCSSSLEVMDFINDAMATMDAFVDAFKPATIYFCCPVEMSYGNGEILSTLARLHDSLLPSLQRGLGHIFKAGADEVQNSFGGMLSITATSFKMLSMRLVKFGWKLLDFCYLSNEAFESSLPHLSATKMFPAEVEDPVIRGDILVQTFREISGEVSNHVQENQHSRTFLQNVEKNYKILSRLEGLRDTGWIFMDDEQFQYLSHIIVPRSKVTTKEPNVTIPMANNKVRMDENAAIMESKISQIKDLFPDYGKGFLSACLEVYNQNPEEVIQRILEGTLHEDLQSLDISLEKIPPPKASSSMSGNDKGKGALLESTALPSRNIVAAVGEQHTGASSSSSSAPVGRFTRKSKVDFPHSGTLDSRDDKNSGKTAALALQYEYEDEYDDSFDDLGLSLVESGFEETESLRERISSTPGKSWGAETEGSAPNTSGSKWNSRKKPQFFVKDGKNYSYKVAGSVEVANSHEAAVVNQSQKELIHGLGRGGNLPLGAVKMLTESNEHQDDQSPSPGVREMGGRGNPGTSRGRGRRGGGEHQDDQSPSPDVTETGGRGNPGTSRGRGRRGGGNNNFRKDRAMKKHFAGLGGF</sequence>
<dbReference type="OMA" id="LSQHEFW"/>
<dbReference type="OrthoDB" id="5577209at2759"/>